<dbReference type="NCBIfam" id="TIGR00087">
    <property type="entry name" value="surE"/>
    <property type="match status" value="1"/>
</dbReference>
<dbReference type="EMBL" id="DVJQ01000076">
    <property type="protein sequence ID" value="HIS75163.1"/>
    <property type="molecule type" value="Genomic_DNA"/>
</dbReference>
<dbReference type="SUPFAM" id="SSF64167">
    <property type="entry name" value="SurE-like"/>
    <property type="match status" value="1"/>
</dbReference>
<feature type="binding site" evidence="9">
    <location>
        <position position="9"/>
    </location>
    <ligand>
        <name>a divalent metal cation</name>
        <dbReference type="ChEBI" id="CHEBI:60240"/>
    </ligand>
</feature>
<gene>
    <name evidence="9 11" type="primary">surE</name>
    <name evidence="11" type="ORF">IAA86_09125</name>
</gene>
<dbReference type="HAMAP" id="MF_00060">
    <property type="entry name" value="SurE"/>
    <property type="match status" value="1"/>
</dbReference>
<dbReference type="NCBIfam" id="NF001490">
    <property type="entry name" value="PRK00346.1-4"/>
    <property type="match status" value="1"/>
</dbReference>
<evidence type="ECO:0000259" key="10">
    <source>
        <dbReference type="Pfam" id="PF01975"/>
    </source>
</evidence>
<dbReference type="FunFam" id="3.40.1210.10:FF:000001">
    <property type="entry name" value="5'/3'-nucleotidase SurE"/>
    <property type="match status" value="1"/>
</dbReference>
<dbReference type="GO" id="GO:0046872">
    <property type="term" value="F:metal ion binding"/>
    <property type="evidence" value="ECO:0007669"/>
    <property type="project" value="UniProtKB-UniRule"/>
</dbReference>
<dbReference type="PANTHER" id="PTHR30457:SF12">
    <property type="entry name" value="5'_3'-NUCLEOTIDASE SURE"/>
    <property type="match status" value="1"/>
</dbReference>
<evidence type="ECO:0000313" key="12">
    <source>
        <dbReference type="Proteomes" id="UP000886865"/>
    </source>
</evidence>
<evidence type="ECO:0000256" key="5">
    <source>
        <dbReference type="ARBA" id="ARBA00022490"/>
    </source>
</evidence>
<dbReference type="Gene3D" id="3.40.1210.10">
    <property type="entry name" value="Survival protein SurE-like phosphatase/nucleotidase"/>
    <property type="match status" value="1"/>
</dbReference>
<evidence type="ECO:0000256" key="9">
    <source>
        <dbReference type="HAMAP-Rule" id="MF_00060"/>
    </source>
</evidence>
<dbReference type="InterPro" id="IPR002828">
    <property type="entry name" value="SurE-like_Pase/nucleotidase"/>
</dbReference>
<comment type="catalytic activity">
    <reaction evidence="1 9">
        <text>a ribonucleoside 5'-phosphate + H2O = a ribonucleoside + phosphate</text>
        <dbReference type="Rhea" id="RHEA:12484"/>
        <dbReference type="ChEBI" id="CHEBI:15377"/>
        <dbReference type="ChEBI" id="CHEBI:18254"/>
        <dbReference type="ChEBI" id="CHEBI:43474"/>
        <dbReference type="ChEBI" id="CHEBI:58043"/>
        <dbReference type="EC" id="3.1.3.5"/>
    </reaction>
</comment>
<dbReference type="InterPro" id="IPR036523">
    <property type="entry name" value="SurE-like_sf"/>
</dbReference>
<dbReference type="GO" id="GO:0008254">
    <property type="term" value="F:3'-nucleotidase activity"/>
    <property type="evidence" value="ECO:0007669"/>
    <property type="project" value="TreeGrafter"/>
</dbReference>
<keyword evidence="6 9" id="KW-0479">Metal-binding</keyword>
<reference evidence="11" key="2">
    <citation type="journal article" date="2021" name="PeerJ">
        <title>Extensive microbial diversity within the chicken gut microbiome revealed by metagenomics and culture.</title>
        <authorList>
            <person name="Gilroy R."/>
            <person name="Ravi A."/>
            <person name="Getino M."/>
            <person name="Pursley I."/>
            <person name="Horton D.L."/>
            <person name="Alikhan N.F."/>
            <person name="Baker D."/>
            <person name="Gharbi K."/>
            <person name="Hall N."/>
            <person name="Watson M."/>
            <person name="Adriaenssens E.M."/>
            <person name="Foster-Nyarko E."/>
            <person name="Jarju S."/>
            <person name="Secka A."/>
            <person name="Antonio M."/>
            <person name="Oren A."/>
            <person name="Chaudhuri R.R."/>
            <person name="La Ragione R."/>
            <person name="Hildebrand F."/>
            <person name="Pallen M.J."/>
        </authorList>
    </citation>
    <scope>NUCLEOTIDE SEQUENCE</scope>
    <source>
        <strain evidence="11">CHK152-2871</strain>
    </source>
</reference>
<evidence type="ECO:0000256" key="1">
    <source>
        <dbReference type="ARBA" id="ARBA00000815"/>
    </source>
</evidence>
<proteinExistence type="inferred from homology"/>
<evidence type="ECO:0000256" key="8">
    <source>
        <dbReference type="ARBA" id="ARBA00022801"/>
    </source>
</evidence>
<feature type="binding site" evidence="9">
    <location>
        <position position="8"/>
    </location>
    <ligand>
        <name>a divalent metal cation</name>
        <dbReference type="ChEBI" id="CHEBI:60240"/>
    </ligand>
</feature>
<dbReference type="InterPro" id="IPR030048">
    <property type="entry name" value="SurE"/>
</dbReference>
<dbReference type="EC" id="3.1.3.5" evidence="9"/>
<dbReference type="GO" id="GO:0005737">
    <property type="term" value="C:cytoplasm"/>
    <property type="evidence" value="ECO:0007669"/>
    <property type="project" value="UniProtKB-SubCell"/>
</dbReference>
<keyword evidence="7 9" id="KW-0547">Nucleotide-binding</keyword>
<reference evidence="11" key="1">
    <citation type="submission" date="2020-10" db="EMBL/GenBank/DDBJ databases">
        <authorList>
            <person name="Gilroy R."/>
        </authorList>
    </citation>
    <scope>NUCLEOTIDE SEQUENCE</scope>
    <source>
        <strain evidence="11">CHK152-2871</strain>
    </source>
</reference>
<dbReference type="Proteomes" id="UP000886865">
    <property type="component" value="Unassembled WGS sequence"/>
</dbReference>
<comment type="caution">
    <text evidence="11">The sequence shown here is derived from an EMBL/GenBank/DDBJ whole genome shotgun (WGS) entry which is preliminary data.</text>
</comment>
<comment type="subcellular location">
    <subcellularLocation>
        <location evidence="3 9">Cytoplasm</location>
    </subcellularLocation>
</comment>
<dbReference type="Pfam" id="PF01975">
    <property type="entry name" value="SurE"/>
    <property type="match status" value="1"/>
</dbReference>
<evidence type="ECO:0000256" key="6">
    <source>
        <dbReference type="ARBA" id="ARBA00022723"/>
    </source>
</evidence>
<keyword evidence="5 9" id="KW-0963">Cytoplasm</keyword>
<comment type="cofactor">
    <cofactor evidence="9">
        <name>a divalent metal cation</name>
        <dbReference type="ChEBI" id="CHEBI:60240"/>
    </cofactor>
    <text evidence="9">Binds 1 divalent metal cation per subunit.</text>
</comment>
<comment type="similarity">
    <text evidence="4 9">Belongs to the SurE nucleotidase family.</text>
</comment>
<dbReference type="GO" id="GO:0008253">
    <property type="term" value="F:5'-nucleotidase activity"/>
    <property type="evidence" value="ECO:0007669"/>
    <property type="project" value="UniProtKB-UniRule"/>
</dbReference>
<name>A0A9D1FK20_9BACT</name>
<organism evidence="11 12">
    <name type="scientific">Candidatus Galligastranaerophilus intestinavium</name>
    <dbReference type="NCBI Taxonomy" id="2840836"/>
    <lineage>
        <taxon>Bacteria</taxon>
        <taxon>Candidatus Galligastranaerophilus</taxon>
    </lineage>
</organism>
<dbReference type="AlphaFoldDB" id="A0A9D1FK20"/>
<comment type="function">
    <text evidence="9">Nucleotidase that shows phosphatase activity on nucleoside 5'-monophosphates.</text>
</comment>
<evidence type="ECO:0000256" key="4">
    <source>
        <dbReference type="ARBA" id="ARBA00011062"/>
    </source>
</evidence>
<evidence type="ECO:0000256" key="7">
    <source>
        <dbReference type="ARBA" id="ARBA00022741"/>
    </source>
</evidence>
<feature type="domain" description="Survival protein SurE-like phosphatase/nucleotidase" evidence="10">
    <location>
        <begin position="3"/>
        <end position="191"/>
    </location>
</feature>
<evidence type="ECO:0000256" key="2">
    <source>
        <dbReference type="ARBA" id="ARBA00001946"/>
    </source>
</evidence>
<sequence length="270" mass="29633">MRILISNDDGIAATGIKALITRLSQEHDVYVVAPDRERSAAGHSLTLHTPLRVEELESQYGAKRVWVTSGTPGDCIKLGICAVLGQGELPNIVISGINHGPNLGTDILYSGTVSCAMEGAMLDYPSIAVSLASMTNDPLYFDVTADFVAKFLTRIDKISFPKKTILNINTPALEEDDIAGVEITKLGTKMFTDNYEKRIDPRGKVYYWMAGELTTKHEEDGTDISAVRANRISITPITFEMTHKSIMADLEKEFCKDGICDWYGYGSNNS</sequence>
<dbReference type="NCBIfam" id="NF001492">
    <property type="entry name" value="PRK00346.2-2"/>
    <property type="match status" value="1"/>
</dbReference>
<evidence type="ECO:0000313" key="11">
    <source>
        <dbReference type="EMBL" id="HIS75163.1"/>
    </source>
</evidence>
<feature type="binding site" evidence="9">
    <location>
        <position position="98"/>
    </location>
    <ligand>
        <name>a divalent metal cation</name>
        <dbReference type="ChEBI" id="CHEBI:60240"/>
    </ligand>
</feature>
<protein>
    <recommendedName>
        <fullName evidence="9">5'-nucleotidase SurE</fullName>
        <ecNumber evidence="9">3.1.3.5</ecNumber>
    </recommendedName>
    <alternativeName>
        <fullName evidence="9">Nucleoside 5'-monophosphate phosphohydrolase</fullName>
    </alternativeName>
</protein>
<feature type="binding site" evidence="9">
    <location>
        <position position="39"/>
    </location>
    <ligand>
        <name>a divalent metal cation</name>
        <dbReference type="ChEBI" id="CHEBI:60240"/>
    </ligand>
</feature>
<accession>A0A9D1FK20</accession>
<dbReference type="GO" id="GO:0004309">
    <property type="term" value="F:exopolyphosphatase activity"/>
    <property type="evidence" value="ECO:0007669"/>
    <property type="project" value="TreeGrafter"/>
</dbReference>
<keyword evidence="8 9" id="KW-0378">Hydrolase</keyword>
<dbReference type="GO" id="GO:0000166">
    <property type="term" value="F:nucleotide binding"/>
    <property type="evidence" value="ECO:0007669"/>
    <property type="project" value="UniProtKB-KW"/>
</dbReference>
<dbReference type="PANTHER" id="PTHR30457">
    <property type="entry name" value="5'-NUCLEOTIDASE SURE"/>
    <property type="match status" value="1"/>
</dbReference>
<evidence type="ECO:0000256" key="3">
    <source>
        <dbReference type="ARBA" id="ARBA00004496"/>
    </source>
</evidence>
<comment type="cofactor">
    <cofactor evidence="2">
        <name>Mg(2+)</name>
        <dbReference type="ChEBI" id="CHEBI:18420"/>
    </cofactor>
</comment>